<keyword evidence="8" id="KW-1185">Reference proteome</keyword>
<dbReference type="CDD" id="cd12148">
    <property type="entry name" value="fungal_TF_MHR"/>
    <property type="match status" value="1"/>
</dbReference>
<dbReference type="GO" id="GO:0005634">
    <property type="term" value="C:nucleus"/>
    <property type="evidence" value="ECO:0007669"/>
    <property type="project" value="UniProtKB-SubCell"/>
</dbReference>
<keyword evidence="2" id="KW-0479">Metal-binding</keyword>
<comment type="subcellular location">
    <subcellularLocation>
        <location evidence="1">Nucleus</location>
    </subcellularLocation>
</comment>
<keyword evidence="3" id="KW-0805">Transcription regulation</keyword>
<accession>A0AAN5Z7I5</accession>
<proteinExistence type="predicted"/>
<dbReference type="InterPro" id="IPR050815">
    <property type="entry name" value="TF_fung"/>
</dbReference>
<name>A0AAN5Z7I5_FUSAU</name>
<feature type="region of interest" description="Disordered" evidence="6">
    <location>
        <begin position="297"/>
        <end position="322"/>
    </location>
</feature>
<gene>
    <name evidence="7" type="ORF">FAUST_7069</name>
</gene>
<evidence type="ECO:0000256" key="1">
    <source>
        <dbReference type="ARBA" id="ARBA00004123"/>
    </source>
</evidence>
<dbReference type="PANTHER" id="PTHR47338:SF6">
    <property type="entry name" value="ZN(II)2CYS6 TRANSCRIPTION FACTOR (EUROFUNG)"/>
    <property type="match status" value="1"/>
</dbReference>
<evidence type="ECO:0000313" key="8">
    <source>
        <dbReference type="Proteomes" id="UP000537989"/>
    </source>
</evidence>
<comment type="caution">
    <text evidence="7">The sequence shown here is derived from an EMBL/GenBank/DDBJ whole genome shotgun (WGS) entry which is preliminary data.</text>
</comment>
<dbReference type="PANTHER" id="PTHR47338">
    <property type="entry name" value="ZN(II)2CYS6 TRANSCRIPTION FACTOR (EUROFUNG)-RELATED"/>
    <property type="match status" value="1"/>
</dbReference>
<keyword evidence="4" id="KW-0804">Transcription</keyword>
<evidence type="ECO:0000256" key="6">
    <source>
        <dbReference type="SAM" id="MobiDB-lite"/>
    </source>
</evidence>
<dbReference type="EMBL" id="JAAMOD010000200">
    <property type="protein sequence ID" value="KAF5235459.1"/>
    <property type="molecule type" value="Genomic_DNA"/>
</dbReference>
<dbReference type="GO" id="GO:0046872">
    <property type="term" value="F:metal ion binding"/>
    <property type="evidence" value="ECO:0007669"/>
    <property type="project" value="UniProtKB-KW"/>
</dbReference>
<evidence type="ECO:0000256" key="5">
    <source>
        <dbReference type="ARBA" id="ARBA00023242"/>
    </source>
</evidence>
<keyword evidence="5" id="KW-0539">Nucleus</keyword>
<dbReference type="AlphaFoldDB" id="A0AAN5Z7I5"/>
<evidence type="ECO:0000256" key="3">
    <source>
        <dbReference type="ARBA" id="ARBA00023015"/>
    </source>
</evidence>
<dbReference type="GO" id="GO:0000981">
    <property type="term" value="F:DNA-binding transcription factor activity, RNA polymerase II-specific"/>
    <property type="evidence" value="ECO:0007669"/>
    <property type="project" value="InterPro"/>
</dbReference>
<evidence type="ECO:0000313" key="7">
    <source>
        <dbReference type="EMBL" id="KAF5235459.1"/>
    </source>
</evidence>
<sequence length="395" mass="43941">MTLFSTYYASSLDREGVETPDVYYKAARTSVMLAIAQGNMAIQNSQILCLLAYYNFVSGDVTTAGFDISMAKSMLQLFPDNDRDSNLQAKSRVFWSIQFLSYSCGAPILLPSVLQDIDTPQMLTVEARDPLTKCIPVPRAADTGVHEVLPDVWSQSHKLCALWTDLRLYVARTAKEKGLKIVDPFLAQAAAIASTLHLYWARTSDTRLKASSLENLDLCRKLIKEMATHWPICKAIESALDHFIESVERPSQINSERASPAAVKTSLIWILLDVAAPQFPNYRDQTVHSQTVWTGSTGAADGEIVPESEMNTPPADMRESTTCYATPPRWMRDSTQAGSQMEVVDQGLDETALASAGIVNDHHNTYDLAWGAWENLGPIGESLFMNVEWWDMNQF</sequence>
<evidence type="ECO:0000256" key="2">
    <source>
        <dbReference type="ARBA" id="ARBA00022723"/>
    </source>
</evidence>
<protein>
    <recommendedName>
        <fullName evidence="9">Transcription factor domain-containing protein</fullName>
    </recommendedName>
</protein>
<evidence type="ECO:0008006" key="9">
    <source>
        <dbReference type="Google" id="ProtNLM"/>
    </source>
</evidence>
<reference evidence="7 8" key="1">
    <citation type="submission" date="2020-02" db="EMBL/GenBank/DDBJ databases">
        <title>Identification and distribution of gene clusters putatively required for synthesis of sphingolipid metabolism inhibitors in phylogenetically diverse species of the filamentous fungus Fusarium.</title>
        <authorList>
            <person name="Kim H.-S."/>
            <person name="Busman M."/>
            <person name="Brown D.W."/>
            <person name="Divon H."/>
            <person name="Uhlig S."/>
            <person name="Proctor R.H."/>
        </authorList>
    </citation>
    <scope>NUCLEOTIDE SEQUENCE [LARGE SCALE GENOMIC DNA]</scope>
    <source>
        <strain evidence="7 8">NRRL 2903</strain>
    </source>
</reference>
<evidence type="ECO:0000256" key="4">
    <source>
        <dbReference type="ARBA" id="ARBA00023163"/>
    </source>
</evidence>
<dbReference type="Proteomes" id="UP000537989">
    <property type="component" value="Unassembled WGS sequence"/>
</dbReference>
<organism evidence="7 8">
    <name type="scientific">Fusarium austroamericanum</name>
    <dbReference type="NCBI Taxonomy" id="282268"/>
    <lineage>
        <taxon>Eukaryota</taxon>
        <taxon>Fungi</taxon>
        <taxon>Dikarya</taxon>
        <taxon>Ascomycota</taxon>
        <taxon>Pezizomycotina</taxon>
        <taxon>Sordariomycetes</taxon>
        <taxon>Hypocreomycetidae</taxon>
        <taxon>Hypocreales</taxon>
        <taxon>Nectriaceae</taxon>
        <taxon>Fusarium</taxon>
    </lineage>
</organism>